<sequence>MFNNGLPVGAPSSSSPSLTRHNWPSTNSLSSYCSGGGGGDNNSTNGGGAPRRAPYWSLLTEGPGSPPRPRNASSTPCAGRSPSGLGAPLHTAASDPSFRYMASSPNMRRNMSSCSLVSAESARGGGPGVRSPWSLISPTESHLEGTCLSDCEYEPTPQLVFVYGTLKRGCRNQKYMLPRGGSDDIVFVTAAQTAIPYPMIYDANYFFPYLLDIPGAGLLVEGEIYKVSPSKLRELDILEGCPRRYERRTMAIAPYDHKALERLMPDVYEEAVKVLKAANAEVGSSQSSDCPPSPSASPIAKQKKRLVVQCQVYLRNLNLRPVWNFDELEFYSNFPHTTNPEDAFSTDDSPCLIKKGTTFGETQASHQTRSEGGELSPRKTSLMARLWQKTKRATARLESTESKQGSATTSPVPSVSQSAREHVRDRNLKYFGGATKSASSPP</sequence>
<organism evidence="5 7">
    <name type="scientific">Perkinsus olseni</name>
    <name type="common">Perkinsus atlanticus</name>
    <dbReference type="NCBI Taxonomy" id="32597"/>
    <lineage>
        <taxon>Eukaryota</taxon>
        <taxon>Sar</taxon>
        <taxon>Alveolata</taxon>
        <taxon>Perkinsozoa</taxon>
        <taxon>Perkinsea</taxon>
        <taxon>Perkinsida</taxon>
        <taxon>Perkinsidae</taxon>
        <taxon>Perkinsus</taxon>
    </lineage>
</organism>
<dbReference type="Gene3D" id="3.10.490.10">
    <property type="entry name" value="Gamma-glutamyl cyclotransferase-like"/>
    <property type="match status" value="1"/>
</dbReference>
<evidence type="ECO:0000313" key="8">
    <source>
        <dbReference type="Proteomes" id="UP000572268"/>
    </source>
</evidence>
<name>A0A7J6LWR2_PEROL</name>
<feature type="compositionally biased region" description="Polar residues" evidence="3">
    <location>
        <begin position="402"/>
        <end position="418"/>
    </location>
</feature>
<dbReference type="InterPro" id="IPR036568">
    <property type="entry name" value="GGCT-like_sf"/>
</dbReference>
<protein>
    <recommendedName>
        <fullName evidence="4">Gamma-glutamylcyclotransferase AIG2-like domain-containing protein</fullName>
    </recommendedName>
</protein>
<dbReference type="GO" id="GO:0061929">
    <property type="term" value="F:gamma-glutamylaminecyclotransferase activity"/>
    <property type="evidence" value="ECO:0007669"/>
    <property type="project" value="InterPro"/>
</dbReference>
<comment type="similarity">
    <text evidence="1">Belongs to the gamma-glutamylcyclotransferase family.</text>
</comment>
<dbReference type="PANTHER" id="PTHR12510:SF4">
    <property type="entry name" value="GAMMA-GLUTAMYLAMINECYCLOTRANSFERASE"/>
    <property type="match status" value="1"/>
</dbReference>
<dbReference type="EMBL" id="JABAHT010000135">
    <property type="protein sequence ID" value="KAF4663723.1"/>
    <property type="molecule type" value="Genomic_DNA"/>
</dbReference>
<dbReference type="InterPro" id="IPR039126">
    <property type="entry name" value="GGACT"/>
</dbReference>
<feature type="compositionally biased region" description="Basic and acidic residues" evidence="3">
    <location>
        <begin position="419"/>
        <end position="428"/>
    </location>
</feature>
<dbReference type="InterPro" id="IPR013024">
    <property type="entry name" value="GGCT-like"/>
</dbReference>
<feature type="active site" description="Proton acceptor" evidence="2">
    <location>
        <position position="239"/>
    </location>
</feature>
<accession>A0A7J6LWR2</accession>
<dbReference type="GO" id="GO:0005829">
    <property type="term" value="C:cytosol"/>
    <property type="evidence" value="ECO:0007669"/>
    <property type="project" value="TreeGrafter"/>
</dbReference>
<dbReference type="PANTHER" id="PTHR12510">
    <property type="entry name" value="TROPONIN C-AKIN-1 PROTEIN"/>
    <property type="match status" value="1"/>
</dbReference>
<evidence type="ECO:0000259" key="4">
    <source>
        <dbReference type="Pfam" id="PF06094"/>
    </source>
</evidence>
<feature type="region of interest" description="Disordered" evidence="3">
    <location>
        <begin position="390"/>
        <end position="442"/>
    </location>
</feature>
<gene>
    <name evidence="6" type="ORF">FOL46_001143</name>
    <name evidence="5" type="ORF">FOZ61_001416</name>
</gene>
<feature type="region of interest" description="Disordered" evidence="3">
    <location>
        <begin position="1"/>
        <end position="92"/>
    </location>
</feature>
<evidence type="ECO:0000256" key="3">
    <source>
        <dbReference type="SAM" id="MobiDB-lite"/>
    </source>
</evidence>
<feature type="compositionally biased region" description="Polar residues" evidence="3">
    <location>
        <begin position="11"/>
        <end position="26"/>
    </location>
</feature>
<proteinExistence type="inferred from homology"/>
<evidence type="ECO:0000313" key="7">
    <source>
        <dbReference type="Proteomes" id="UP000570595"/>
    </source>
</evidence>
<feature type="compositionally biased region" description="Gly residues" evidence="3">
    <location>
        <begin position="34"/>
        <end position="49"/>
    </location>
</feature>
<dbReference type="Pfam" id="PF06094">
    <property type="entry name" value="GGACT"/>
    <property type="match status" value="1"/>
</dbReference>
<dbReference type="Proteomes" id="UP000570595">
    <property type="component" value="Unassembled WGS sequence"/>
</dbReference>
<dbReference type="AlphaFoldDB" id="A0A7J6LWR2"/>
<comment type="caution">
    <text evidence="5">The sequence shown here is derived from an EMBL/GenBank/DDBJ whole genome shotgun (WGS) entry which is preliminary data.</text>
</comment>
<feature type="domain" description="Gamma-glutamylcyclotransferase AIG2-like" evidence="4">
    <location>
        <begin position="160"/>
        <end position="253"/>
    </location>
</feature>
<evidence type="ECO:0000256" key="2">
    <source>
        <dbReference type="PIRSR" id="PIRSR639126-1"/>
    </source>
</evidence>
<dbReference type="OrthoDB" id="113620at2759"/>
<dbReference type="Proteomes" id="UP000572268">
    <property type="component" value="Unassembled WGS sequence"/>
</dbReference>
<dbReference type="CDD" id="cd06661">
    <property type="entry name" value="GGCT_like"/>
    <property type="match status" value="1"/>
</dbReference>
<reference evidence="7 8" key="1">
    <citation type="submission" date="2020-04" db="EMBL/GenBank/DDBJ databases">
        <title>Perkinsus olseni comparative genomics.</title>
        <authorList>
            <person name="Bogema D.R."/>
        </authorList>
    </citation>
    <scope>NUCLEOTIDE SEQUENCE [LARGE SCALE GENOMIC DNA]</scope>
    <source>
        <strain evidence="5">ATCC PRA-179</strain>
        <strain evidence="6">ATCC PRA-31</strain>
    </source>
</reference>
<dbReference type="SUPFAM" id="SSF110857">
    <property type="entry name" value="Gamma-glutamyl cyclotransferase-like"/>
    <property type="match status" value="1"/>
</dbReference>
<dbReference type="EMBL" id="JABANN010000131">
    <property type="protein sequence ID" value="KAF4669900.1"/>
    <property type="molecule type" value="Genomic_DNA"/>
</dbReference>
<dbReference type="InterPro" id="IPR009288">
    <property type="entry name" value="AIG2-like_dom"/>
</dbReference>
<evidence type="ECO:0000313" key="5">
    <source>
        <dbReference type="EMBL" id="KAF4663723.1"/>
    </source>
</evidence>
<evidence type="ECO:0000313" key="6">
    <source>
        <dbReference type="EMBL" id="KAF4669900.1"/>
    </source>
</evidence>
<evidence type="ECO:0000256" key="1">
    <source>
        <dbReference type="ARBA" id="ARBA00008861"/>
    </source>
</evidence>